<organism evidence="3 4">
    <name type="scientific">Staphylococcus marylandisciuri</name>
    <dbReference type="NCBI Taxonomy" id="2981529"/>
    <lineage>
        <taxon>Bacteria</taxon>
        <taxon>Bacillati</taxon>
        <taxon>Bacillota</taxon>
        <taxon>Bacilli</taxon>
        <taxon>Bacillales</taxon>
        <taxon>Staphylococcaceae</taxon>
        <taxon>Staphylococcus</taxon>
    </lineage>
</organism>
<dbReference type="PANTHER" id="PTHR34980:SF2">
    <property type="entry name" value="INNER MEMBRANE PROTEIN YHAH-RELATED"/>
    <property type="match status" value="1"/>
</dbReference>
<feature type="region of interest" description="Disordered" evidence="1">
    <location>
        <begin position="145"/>
        <end position="164"/>
    </location>
</feature>
<dbReference type="RefSeq" id="WP_262856684.1">
    <property type="nucleotide sequence ID" value="NZ_JAOPKZ010000018.1"/>
</dbReference>
<feature type="transmembrane region" description="Helical" evidence="2">
    <location>
        <begin position="54"/>
        <end position="72"/>
    </location>
</feature>
<keyword evidence="2" id="KW-1133">Transmembrane helix</keyword>
<gene>
    <name evidence="3" type="ORF">N9R04_09850</name>
</gene>
<accession>A0ABT2QSN9</accession>
<keyword evidence="4" id="KW-1185">Reference proteome</keyword>
<dbReference type="Proteomes" id="UP001209553">
    <property type="component" value="Unassembled WGS sequence"/>
</dbReference>
<dbReference type="PANTHER" id="PTHR34980">
    <property type="entry name" value="INNER MEMBRANE PROTEIN-RELATED-RELATED"/>
    <property type="match status" value="1"/>
</dbReference>
<feature type="transmembrane region" description="Helical" evidence="2">
    <location>
        <begin position="117"/>
        <end position="139"/>
    </location>
</feature>
<name>A0ABT2QSN9_9STAP</name>
<keyword evidence="2" id="KW-0472">Membrane</keyword>
<proteinExistence type="predicted"/>
<evidence type="ECO:0000256" key="2">
    <source>
        <dbReference type="SAM" id="Phobius"/>
    </source>
</evidence>
<feature type="transmembrane region" description="Helical" evidence="2">
    <location>
        <begin position="24"/>
        <end position="42"/>
    </location>
</feature>
<protein>
    <submittedName>
        <fullName evidence="3">DUF805 domain-containing protein</fullName>
    </submittedName>
</protein>
<evidence type="ECO:0000256" key="1">
    <source>
        <dbReference type="SAM" id="MobiDB-lite"/>
    </source>
</evidence>
<sequence length="164" mass="19606">MLRSYIRFWSKAFNYTDRASRRDFWVPTIIHFILYVLLVILLETSMTNYGVETIIVFIVKWVLYIPHLALMVRRYHDVNRAMTFPLILFIFFLFIDINGFIDELFYRNDPAIDFTDILAYILTIIYYLLLLYSLVICLLKGSREENSYGQPPHKKIEPADEEES</sequence>
<dbReference type="InterPro" id="IPR008523">
    <property type="entry name" value="DUF805"/>
</dbReference>
<keyword evidence="2" id="KW-0812">Transmembrane</keyword>
<reference evidence="3 4" key="1">
    <citation type="journal article" date="2023" name="Int. J. Syst. Evol. Microbiol.">
        <title>Streptococcus sciuri sp. nov., Staphylococcus marylandisciuri sp. nov. and Staphylococcus americanisciuri sp. nov., isolated from faeces of eastern grey squirrel (Sciurus carolinensis).</title>
        <authorList>
            <person name="Volokhov D.V."/>
            <person name="Zagorodnyaya T.A."/>
            <person name="Furtak V.A."/>
            <person name="Nattanmai G."/>
            <person name="Randall L."/>
            <person name="Jose S."/>
            <person name="Gao Y."/>
            <person name="Eisenberg T."/>
            <person name="Delmonte P."/>
            <person name="Blom J."/>
            <person name="Mitchell K.K."/>
        </authorList>
    </citation>
    <scope>NUCLEOTIDE SEQUENCE [LARGE SCALE GENOMIC DNA]</scope>
    <source>
        <strain evidence="3 4">SQ8-PEA</strain>
    </source>
</reference>
<evidence type="ECO:0000313" key="4">
    <source>
        <dbReference type="Proteomes" id="UP001209553"/>
    </source>
</evidence>
<dbReference type="EMBL" id="JAOPKZ010000018">
    <property type="protein sequence ID" value="MCU5746980.1"/>
    <property type="molecule type" value="Genomic_DNA"/>
</dbReference>
<dbReference type="Pfam" id="PF05656">
    <property type="entry name" value="DUF805"/>
    <property type="match status" value="1"/>
</dbReference>
<feature type="transmembrane region" description="Helical" evidence="2">
    <location>
        <begin position="84"/>
        <end position="101"/>
    </location>
</feature>
<evidence type="ECO:0000313" key="3">
    <source>
        <dbReference type="EMBL" id="MCU5746980.1"/>
    </source>
</evidence>
<comment type="caution">
    <text evidence="3">The sequence shown here is derived from an EMBL/GenBank/DDBJ whole genome shotgun (WGS) entry which is preliminary data.</text>
</comment>